<reference evidence="2" key="1">
    <citation type="submission" date="2020-06" db="EMBL/GenBank/DDBJ databases">
        <authorList>
            <consortium name="Plant Systems Biology data submission"/>
        </authorList>
    </citation>
    <scope>NUCLEOTIDE SEQUENCE</scope>
    <source>
        <strain evidence="2">D6</strain>
    </source>
</reference>
<proteinExistence type="predicted"/>
<feature type="compositionally biased region" description="Polar residues" evidence="1">
    <location>
        <begin position="1"/>
        <end position="23"/>
    </location>
</feature>
<dbReference type="AlphaFoldDB" id="A0A9N8H5F3"/>
<dbReference type="EMBL" id="CAICTM010000111">
    <property type="protein sequence ID" value="CAB9501581.1"/>
    <property type="molecule type" value="Genomic_DNA"/>
</dbReference>
<comment type="caution">
    <text evidence="2">The sequence shown here is derived from an EMBL/GenBank/DDBJ whole genome shotgun (WGS) entry which is preliminary data.</text>
</comment>
<evidence type="ECO:0000256" key="1">
    <source>
        <dbReference type="SAM" id="MobiDB-lite"/>
    </source>
</evidence>
<feature type="compositionally biased region" description="Basic and acidic residues" evidence="1">
    <location>
        <begin position="62"/>
        <end position="72"/>
    </location>
</feature>
<organism evidence="2 3">
    <name type="scientific">Seminavis robusta</name>
    <dbReference type="NCBI Taxonomy" id="568900"/>
    <lineage>
        <taxon>Eukaryota</taxon>
        <taxon>Sar</taxon>
        <taxon>Stramenopiles</taxon>
        <taxon>Ochrophyta</taxon>
        <taxon>Bacillariophyta</taxon>
        <taxon>Bacillariophyceae</taxon>
        <taxon>Bacillariophycidae</taxon>
        <taxon>Naviculales</taxon>
        <taxon>Naviculaceae</taxon>
        <taxon>Seminavis</taxon>
    </lineage>
</organism>
<dbReference type="Proteomes" id="UP001153069">
    <property type="component" value="Unassembled WGS sequence"/>
</dbReference>
<sequence length="116" mass="13150">MLYRVPNNNGTTTNESRTNNTKQEPMYVRGPDVRIYMVHNKQPSEHTVADKENTAMNQPQDNRYKSSPEKSKNGSAVKVNEKQGLDGRSSSDAPRQEGDSQESSSCHNHCRRCPRE</sequence>
<gene>
    <name evidence="2" type="ORF">SEMRO_112_G055770.1</name>
</gene>
<name>A0A9N8H5F3_9STRA</name>
<protein>
    <submittedName>
        <fullName evidence="2">Uncharacterized protein</fullName>
    </submittedName>
</protein>
<feature type="compositionally biased region" description="Basic and acidic residues" evidence="1">
    <location>
        <begin position="42"/>
        <end position="53"/>
    </location>
</feature>
<feature type="region of interest" description="Disordered" evidence="1">
    <location>
        <begin position="1"/>
        <end position="116"/>
    </location>
</feature>
<evidence type="ECO:0000313" key="3">
    <source>
        <dbReference type="Proteomes" id="UP001153069"/>
    </source>
</evidence>
<accession>A0A9N8H5F3</accession>
<evidence type="ECO:0000313" key="2">
    <source>
        <dbReference type="EMBL" id="CAB9501581.1"/>
    </source>
</evidence>
<keyword evidence="3" id="KW-1185">Reference proteome</keyword>